<reference evidence="3" key="1">
    <citation type="submission" date="2017-11" db="EMBL/GenBank/DDBJ databases">
        <authorList>
            <person name="Lima N.C."/>
            <person name="Parody-Merino A.M."/>
            <person name="Battley P.F."/>
            <person name="Fidler A.E."/>
            <person name="Prosdocimi F."/>
        </authorList>
    </citation>
    <scope>NUCLEOTIDE SEQUENCE [LARGE SCALE GENOMIC DNA]</scope>
</reference>
<name>A0A2I0U5V3_LIMLA</name>
<evidence type="ECO:0000256" key="1">
    <source>
        <dbReference type="SAM" id="MobiDB-lite"/>
    </source>
</evidence>
<protein>
    <submittedName>
        <fullName evidence="2">Uncharacterized protein</fullName>
    </submittedName>
</protein>
<feature type="region of interest" description="Disordered" evidence="1">
    <location>
        <begin position="1"/>
        <end position="33"/>
    </location>
</feature>
<dbReference type="EMBL" id="KZ506124">
    <property type="protein sequence ID" value="PKU41391.1"/>
    <property type="molecule type" value="Genomic_DNA"/>
</dbReference>
<dbReference type="Proteomes" id="UP000233556">
    <property type="component" value="Unassembled WGS sequence"/>
</dbReference>
<sequence>MQGGEEKRGKSKHSASFPFPHSDTDISDSGIERTLSKSADDTKLCGVVDTLEGRDAIQRNQNRLERLGNEWLESSPEEKDLGVLVDEKLNVSWQCALVAQKANRILGCIKRNVDSRAREVILPLYSNLMTPHLECCVQLWDPQHKKDMDLLE</sequence>
<dbReference type="PANTHER" id="PTHR33332">
    <property type="entry name" value="REVERSE TRANSCRIPTASE DOMAIN-CONTAINING PROTEIN"/>
    <property type="match status" value="1"/>
</dbReference>
<keyword evidence="3" id="KW-1185">Reference proteome</keyword>
<reference evidence="3" key="2">
    <citation type="submission" date="2017-12" db="EMBL/GenBank/DDBJ databases">
        <title>Genome sequence of the Bar-tailed Godwit (Limosa lapponica baueri).</title>
        <authorList>
            <person name="Lima N.C.B."/>
            <person name="Parody-Merino A.M."/>
            <person name="Battley P.F."/>
            <person name="Fidler A.E."/>
            <person name="Prosdocimi F."/>
        </authorList>
    </citation>
    <scope>NUCLEOTIDE SEQUENCE [LARGE SCALE GENOMIC DNA]</scope>
</reference>
<evidence type="ECO:0000313" key="3">
    <source>
        <dbReference type="Proteomes" id="UP000233556"/>
    </source>
</evidence>
<gene>
    <name evidence="2" type="ORF">llap_8309</name>
</gene>
<organism evidence="2 3">
    <name type="scientific">Limosa lapponica baueri</name>
    <dbReference type="NCBI Taxonomy" id="1758121"/>
    <lineage>
        <taxon>Eukaryota</taxon>
        <taxon>Metazoa</taxon>
        <taxon>Chordata</taxon>
        <taxon>Craniata</taxon>
        <taxon>Vertebrata</taxon>
        <taxon>Euteleostomi</taxon>
        <taxon>Archelosauria</taxon>
        <taxon>Archosauria</taxon>
        <taxon>Dinosauria</taxon>
        <taxon>Saurischia</taxon>
        <taxon>Theropoda</taxon>
        <taxon>Coelurosauria</taxon>
        <taxon>Aves</taxon>
        <taxon>Neognathae</taxon>
        <taxon>Neoaves</taxon>
        <taxon>Charadriiformes</taxon>
        <taxon>Scolopacidae</taxon>
        <taxon>Limosa</taxon>
    </lineage>
</organism>
<proteinExistence type="predicted"/>
<accession>A0A2I0U5V3</accession>
<evidence type="ECO:0000313" key="2">
    <source>
        <dbReference type="EMBL" id="PKU41391.1"/>
    </source>
</evidence>
<dbReference type="OrthoDB" id="9036313at2759"/>
<dbReference type="AlphaFoldDB" id="A0A2I0U5V3"/>